<name>A0ACC0AAJ3_CATRO</name>
<dbReference type="EMBL" id="CM044706">
    <property type="protein sequence ID" value="KAI5657606.1"/>
    <property type="molecule type" value="Genomic_DNA"/>
</dbReference>
<dbReference type="Proteomes" id="UP001060085">
    <property type="component" value="Linkage Group LG06"/>
</dbReference>
<comment type="caution">
    <text evidence="1">The sequence shown here is derived from an EMBL/GenBank/DDBJ whole genome shotgun (WGS) entry which is preliminary data.</text>
</comment>
<accession>A0ACC0AAJ3</accession>
<reference evidence="2" key="1">
    <citation type="journal article" date="2023" name="Nat. Plants">
        <title>Single-cell RNA sequencing provides a high-resolution roadmap for understanding the multicellular compartmentation of specialized metabolism.</title>
        <authorList>
            <person name="Sun S."/>
            <person name="Shen X."/>
            <person name="Li Y."/>
            <person name="Li Y."/>
            <person name="Wang S."/>
            <person name="Li R."/>
            <person name="Zhang H."/>
            <person name="Shen G."/>
            <person name="Guo B."/>
            <person name="Wei J."/>
            <person name="Xu J."/>
            <person name="St-Pierre B."/>
            <person name="Chen S."/>
            <person name="Sun C."/>
        </authorList>
    </citation>
    <scope>NUCLEOTIDE SEQUENCE [LARGE SCALE GENOMIC DNA]</scope>
</reference>
<sequence length="1029" mass="113799">MGSNVLVDASMVPVSVILSDANRFIAETVDVATSVLVQKENFKKFSTYLENIAYLLNDLSKYAINSFEGLTNAVESLKLGLKVAKQLAVECRSRNKIYLLLCCRRITKQLEESSRNISLALGQIASGFSDVSSGTDDQLKKLGEIMFTAQYEVATTAEQILEKIELAIQENNVDRQDANNLFALVAEFAGFSIEQPEVKTLLESFKKEIISITSRKDMVEVLQMEQIILLLEKADLATTPEERERRYLTKRNSLARCSHLLEPLQSFYCSITGEIMVDPVETSSGQTFERKAIERWLADGNSLCPLTKVPLKKSALRPNRTLRQSIEEWKSRNTMITVVSTKSKIQSNDEQEILHSLEKLHNCCIESQVHREWIVMEAYIPILASLLRASNCEVRKYSLTILCILAEDCDENKERIAKEESGLELIVRSLARKVEESTRALKLILELSKCDEVRSLIGRIQGCILLVVTMSSGDDVQVAGYAQEILQNLSSLDQNVIQMARANYFEPMLQLLCSGSESTQLMMANTLSDIELTDLSRVWFFRNGALKPLLSLLLHNEIQMKSAAAKALRNLSSATQNGYQMIREGAVGPLLKLLFCHTLSCHSLRENVAVTIMHLAMSTNTQEADQVHVTFLESEEEIFKLFSLISLSGTDIQHSILCTFHALCVSPTGFSLRTKLRQISAVKVLVQLCGLDDDTIRADAVKLFYYLTEDSDDSTISEHVSESCTNNLVSIIATSDNEEEIAAATGIISHLLNDSQVSQHLLNDRALEVIFNCLTRKNYHSSHKNQIVEHAAGGLCRFTVSRNLEWQKKVAEACIIPVLVELVASGTPLAKKSAAISLKQLSESSLSLSTPIRKSGIFGCCFSAPGVRCLVHSGICSIESSFCLLEAKALSPLVLVLENTDMEAQETSLDAILTLIDGELLQNGSKVLDEANAIAPIIKLLGSTSSCLQEKALKALERILTVPACKVKYALATQMPLVDITQRGSGSMKSLAAKVLAHLNVLHEQSSFFDGGSNAFGRNSETKASRMNR</sequence>
<gene>
    <name evidence="1" type="ORF">M9H77_26399</name>
</gene>
<evidence type="ECO:0000313" key="1">
    <source>
        <dbReference type="EMBL" id="KAI5657606.1"/>
    </source>
</evidence>
<keyword evidence="2" id="KW-1185">Reference proteome</keyword>
<evidence type="ECO:0000313" key="2">
    <source>
        <dbReference type="Proteomes" id="UP001060085"/>
    </source>
</evidence>
<proteinExistence type="predicted"/>
<protein>
    <submittedName>
        <fullName evidence="1">Uncharacterized protein</fullName>
    </submittedName>
</protein>
<organism evidence="1 2">
    <name type="scientific">Catharanthus roseus</name>
    <name type="common">Madagascar periwinkle</name>
    <name type="synonym">Vinca rosea</name>
    <dbReference type="NCBI Taxonomy" id="4058"/>
    <lineage>
        <taxon>Eukaryota</taxon>
        <taxon>Viridiplantae</taxon>
        <taxon>Streptophyta</taxon>
        <taxon>Embryophyta</taxon>
        <taxon>Tracheophyta</taxon>
        <taxon>Spermatophyta</taxon>
        <taxon>Magnoliopsida</taxon>
        <taxon>eudicotyledons</taxon>
        <taxon>Gunneridae</taxon>
        <taxon>Pentapetalae</taxon>
        <taxon>asterids</taxon>
        <taxon>lamiids</taxon>
        <taxon>Gentianales</taxon>
        <taxon>Apocynaceae</taxon>
        <taxon>Rauvolfioideae</taxon>
        <taxon>Vinceae</taxon>
        <taxon>Catharanthinae</taxon>
        <taxon>Catharanthus</taxon>
    </lineage>
</organism>